<dbReference type="PANTHER" id="PTHR30489:SF0">
    <property type="entry name" value="LIPOPROTEIN-RELEASING SYSTEM TRANSMEMBRANE PROTEIN LOLE"/>
    <property type="match status" value="1"/>
</dbReference>
<accession>A0A4P7IC88</accession>
<protein>
    <submittedName>
        <fullName evidence="9">ABC transporter permease</fullName>
    </submittedName>
</protein>
<dbReference type="GO" id="GO:0098797">
    <property type="term" value="C:plasma membrane protein complex"/>
    <property type="evidence" value="ECO:0007669"/>
    <property type="project" value="TreeGrafter"/>
</dbReference>
<evidence type="ECO:0000256" key="2">
    <source>
        <dbReference type="ARBA" id="ARBA00005236"/>
    </source>
</evidence>
<dbReference type="PANTHER" id="PTHR30489">
    <property type="entry name" value="LIPOPROTEIN-RELEASING SYSTEM TRANSMEMBRANE PROTEIN LOLE"/>
    <property type="match status" value="1"/>
</dbReference>
<comment type="subcellular location">
    <subcellularLocation>
        <location evidence="1">Cell membrane</location>
        <topology evidence="1">Multi-pass membrane protein</topology>
    </subcellularLocation>
</comment>
<feature type="transmembrane region" description="Helical" evidence="7">
    <location>
        <begin position="517"/>
        <end position="538"/>
    </location>
</feature>
<evidence type="ECO:0000313" key="10">
    <source>
        <dbReference type="Proteomes" id="UP000294853"/>
    </source>
</evidence>
<dbReference type="KEGG" id="nsn:EXE58_00635"/>
<dbReference type="Pfam" id="PF02687">
    <property type="entry name" value="FtsX"/>
    <property type="match status" value="1"/>
</dbReference>
<organism evidence="9 10">
    <name type="scientific">Nocardioides seonyuensis</name>
    <dbReference type="NCBI Taxonomy" id="2518371"/>
    <lineage>
        <taxon>Bacteria</taxon>
        <taxon>Bacillati</taxon>
        <taxon>Actinomycetota</taxon>
        <taxon>Actinomycetes</taxon>
        <taxon>Propionibacteriales</taxon>
        <taxon>Nocardioidaceae</taxon>
        <taxon>Nocardioides</taxon>
    </lineage>
</organism>
<evidence type="ECO:0000313" key="9">
    <source>
        <dbReference type="EMBL" id="QBX54123.1"/>
    </source>
</evidence>
<feature type="transmembrane region" description="Helical" evidence="7">
    <location>
        <begin position="358"/>
        <end position="381"/>
    </location>
</feature>
<evidence type="ECO:0000256" key="7">
    <source>
        <dbReference type="SAM" id="Phobius"/>
    </source>
</evidence>
<feature type="transmembrane region" description="Helical" evidence="7">
    <location>
        <begin position="12"/>
        <end position="31"/>
    </location>
</feature>
<dbReference type="EMBL" id="CP038436">
    <property type="protein sequence ID" value="QBX54123.1"/>
    <property type="molecule type" value="Genomic_DNA"/>
</dbReference>
<evidence type="ECO:0000256" key="4">
    <source>
        <dbReference type="ARBA" id="ARBA00022692"/>
    </source>
</evidence>
<feature type="transmembrane region" description="Helical" evidence="7">
    <location>
        <begin position="471"/>
        <end position="497"/>
    </location>
</feature>
<feature type="transmembrane region" description="Helical" evidence="7">
    <location>
        <begin position="898"/>
        <end position="924"/>
    </location>
</feature>
<dbReference type="RefSeq" id="WP_135266098.1">
    <property type="nucleotide sequence ID" value="NZ_CP038436.1"/>
</dbReference>
<evidence type="ECO:0000256" key="6">
    <source>
        <dbReference type="ARBA" id="ARBA00023136"/>
    </source>
</evidence>
<comment type="similarity">
    <text evidence="2">Belongs to the ABC-4 integral membrane protein family. LolC/E subfamily.</text>
</comment>
<reference evidence="9 10" key="1">
    <citation type="submission" date="2019-03" db="EMBL/GenBank/DDBJ databases">
        <title>Three New Species of Nocardioides, Nocardioides euryhalodurans sp. nov., Nocardioides seonyuensis sp. nov. and Nocardioides eburneoflavus sp. nov. Iolated from Soil.</title>
        <authorList>
            <person name="Roh S.G."/>
            <person name="Lee C."/>
            <person name="Kim M.-K."/>
            <person name="Kim S.B."/>
        </authorList>
    </citation>
    <scope>NUCLEOTIDE SEQUENCE [LARGE SCALE GENOMIC DNA]</scope>
    <source>
        <strain evidence="9 10">MMS17-SY207-3</strain>
    </source>
</reference>
<feature type="domain" description="ABC3 transporter permease C-terminal" evidence="8">
    <location>
        <begin position="307"/>
        <end position="412"/>
    </location>
</feature>
<evidence type="ECO:0000256" key="3">
    <source>
        <dbReference type="ARBA" id="ARBA00022475"/>
    </source>
</evidence>
<feature type="transmembrane region" description="Helical" evidence="7">
    <location>
        <begin position="393"/>
        <end position="414"/>
    </location>
</feature>
<dbReference type="Proteomes" id="UP000294853">
    <property type="component" value="Chromosome"/>
</dbReference>
<keyword evidence="6 7" id="KW-0472">Membrane</keyword>
<dbReference type="InterPro" id="IPR003838">
    <property type="entry name" value="ABC3_permease_C"/>
</dbReference>
<feature type="transmembrane region" description="Helical" evidence="7">
    <location>
        <begin position="302"/>
        <end position="323"/>
    </location>
</feature>
<keyword evidence="5 7" id="KW-1133">Transmembrane helix</keyword>
<keyword evidence="3" id="KW-1003">Cell membrane</keyword>
<dbReference type="AlphaFoldDB" id="A0A4P7IC88"/>
<evidence type="ECO:0000256" key="1">
    <source>
        <dbReference type="ARBA" id="ARBA00004651"/>
    </source>
</evidence>
<keyword evidence="10" id="KW-1185">Reference proteome</keyword>
<proteinExistence type="inferred from homology"/>
<evidence type="ECO:0000259" key="8">
    <source>
        <dbReference type="Pfam" id="PF02687"/>
    </source>
</evidence>
<feature type="transmembrane region" description="Helical" evidence="7">
    <location>
        <begin position="435"/>
        <end position="459"/>
    </location>
</feature>
<evidence type="ECO:0000256" key="5">
    <source>
        <dbReference type="ARBA" id="ARBA00022989"/>
    </source>
</evidence>
<name>A0A4P7IC88_9ACTN</name>
<feature type="transmembrane region" description="Helical" evidence="7">
    <location>
        <begin position="993"/>
        <end position="1020"/>
    </location>
</feature>
<keyword evidence="4 7" id="KW-0812">Transmembrane</keyword>
<dbReference type="InterPro" id="IPR051447">
    <property type="entry name" value="Lipoprotein-release_system"/>
</dbReference>
<feature type="transmembrane region" description="Helical" evidence="7">
    <location>
        <begin position="945"/>
        <end position="973"/>
    </location>
</feature>
<dbReference type="GO" id="GO:0044874">
    <property type="term" value="P:lipoprotein localization to outer membrane"/>
    <property type="evidence" value="ECO:0007669"/>
    <property type="project" value="TreeGrafter"/>
</dbReference>
<sequence>MRRFRNRPLETSGLLVLSALLTAIVCFAPLYDGAMRQEATDRQLAQAPSFVTDVRFTSTADPDYYEPRPALPPDDLEQLVPDSIRPYYRDPVAGHVADASVPSGRHKSSGRVLSRPGQCEIVTIVEGSCPSGPGEVLVSAADRENFGFRVGEAFEVSAQDGAKVRPNGLVDPVPRVLELEVVGTYDSSPFREPSQVWAGQRLGGLSGTVNPGPPTGLFHDAWLAEASSFTAGERLPLAGLASYVGLELDQDSVGAGEVALVAKVLERLGPEVAMRTDADIAVESTIGTIAESVEVQVDQARVTVPLLMAQLALLCLVVLWLALRAAAEARRPELALARLRGRRRTGARRHVVSELLPVLLAGVLPGAVIAVAGCALLQRWLLSVVWTLPEVGLRLWAALALAAMLLAVAVLLVAHRMSLEPVADLLRRVPARRSPWQVGVVATGAVAAAGAALVAIVSGDAHGPVALAVPALLAVVVGVVLAYLSSPAVSLLGRWLLRRGRLVESVAMLGAARSGAAARTVAMVTVAAGLAVFSVNALSVGERNWSLAAAQRAGASVVVPASGGTVAQLRAAAREADPSGDHVTPVVRVTPPGTNAPEVLAVLPESFGRVALIPGGSPPDDVWATLEPGDAEPLQVTGERAQVRLEVDELRTRDADGASPPVDLWVMLRNETGPTSVWLARDLRARTTTRPSVALPCSAGCVVTGFALRTVPGSSMRAQVTLGDLRVDGAPVGLDPRGGWHQSTGTDLSVTSTRVGDDLGIEVESSGAAAAELVSAWLPSSVPVLATAWVAKDAGSSGAGITAVTGLDGLLVPAEVTGTIAHAPASGDRTVVAALETLERVAPGRPEAAMELWVDSPSRRVAAEEALVAQGLVAGEARSAAALEEELRSTTAAWSLQLALVVGILGVLLAGTALVVVGVAGWRSSSRDLAGLRLAGLSARAVRRVAILAQLPAVLVGVLAGIVSGLLGARIALPIVPLFATEPEVSLLELGPAWWTAVAAGGCCLVALMGTGAAAGLGLARRSEPQRTREAL</sequence>
<dbReference type="OrthoDB" id="3275641at2"/>
<gene>
    <name evidence="9" type="ORF">EXE58_00635</name>
</gene>